<dbReference type="AlphaFoldDB" id="A0AAE4BN78"/>
<dbReference type="RefSeq" id="WP_309853561.1">
    <property type="nucleotide sequence ID" value="NZ_JAVDQJ010000004.1"/>
</dbReference>
<organism evidence="2 3">
    <name type="scientific">Deinococcus soli</name>
    <name type="common">ex Cha et al. 2016</name>
    <dbReference type="NCBI Taxonomy" id="1309411"/>
    <lineage>
        <taxon>Bacteria</taxon>
        <taxon>Thermotogati</taxon>
        <taxon>Deinococcota</taxon>
        <taxon>Deinococci</taxon>
        <taxon>Deinococcales</taxon>
        <taxon>Deinococcaceae</taxon>
        <taxon>Deinococcus</taxon>
    </lineage>
</organism>
<evidence type="ECO:0000313" key="2">
    <source>
        <dbReference type="EMBL" id="MDR6218854.1"/>
    </source>
</evidence>
<feature type="region of interest" description="Disordered" evidence="1">
    <location>
        <begin position="49"/>
        <end position="71"/>
    </location>
</feature>
<sequence length="332" mass="35989">MRKEDAHSQARRLKTLLRDEHGLTLGHSQAQHLTARSLGFTSWQELRAQQAGADRSAADHAPTPAAPTVTGPLSLRDLQAQAQTNSQRVVRGVVEVSSTDLMGGDLDDFLTLLSEKLTGFPDLMDVNYAFVGVAGPSALLAEVTGQAGLILERYGLITSAEEARGVLDHLPCEQADRVYEYTLEGERKYGTPVTVDALRDNADHLAEEEDWDEPAGETLDSPEADALANSVARNGPWEDTPDGVTVYPVFGGRGSPAEHHPNSLTVYRSVPGSDSMDGKETVQGDDPRRVRAHTLGLLRAYHADEPGLSFFAIGTLDGAPVKLYRSNRLTRR</sequence>
<dbReference type="Proteomes" id="UP001185331">
    <property type="component" value="Unassembled WGS sequence"/>
</dbReference>
<evidence type="ECO:0000256" key="1">
    <source>
        <dbReference type="SAM" id="MobiDB-lite"/>
    </source>
</evidence>
<accession>A0AAE4BN78</accession>
<reference evidence="2" key="1">
    <citation type="submission" date="2023-07" db="EMBL/GenBank/DDBJ databases">
        <title>Sorghum-associated microbial communities from plants grown in Nebraska, USA.</title>
        <authorList>
            <person name="Schachtman D."/>
        </authorList>
    </citation>
    <scope>NUCLEOTIDE SEQUENCE</scope>
    <source>
        <strain evidence="2">BE330</strain>
    </source>
</reference>
<evidence type="ECO:0000313" key="3">
    <source>
        <dbReference type="Proteomes" id="UP001185331"/>
    </source>
</evidence>
<comment type="caution">
    <text evidence="2">The sequence shown here is derived from an EMBL/GenBank/DDBJ whole genome shotgun (WGS) entry which is preliminary data.</text>
</comment>
<name>A0AAE4BN78_9DEIO</name>
<dbReference type="EMBL" id="JAVDQK010000005">
    <property type="protein sequence ID" value="MDR6218854.1"/>
    <property type="molecule type" value="Genomic_DNA"/>
</dbReference>
<protein>
    <submittedName>
        <fullName evidence="2">Uncharacterized protein</fullName>
    </submittedName>
</protein>
<feature type="compositionally biased region" description="Low complexity" evidence="1">
    <location>
        <begin position="59"/>
        <end position="70"/>
    </location>
</feature>
<proteinExistence type="predicted"/>
<gene>
    <name evidence="2" type="ORF">J2Y00_002451</name>
</gene>